<dbReference type="EMBL" id="ML170170">
    <property type="protein sequence ID" value="TDL23445.1"/>
    <property type="molecule type" value="Genomic_DNA"/>
</dbReference>
<dbReference type="InterPro" id="IPR011009">
    <property type="entry name" value="Kinase-like_dom_sf"/>
</dbReference>
<dbReference type="Gene3D" id="1.10.510.10">
    <property type="entry name" value="Transferase(Phosphotransferase) domain 1"/>
    <property type="match status" value="1"/>
</dbReference>
<protein>
    <submittedName>
        <fullName evidence="2">Kinase-like protein</fullName>
    </submittedName>
</protein>
<dbReference type="PANTHER" id="PTHR24361">
    <property type="entry name" value="MITOGEN-ACTIVATED KINASE KINASE KINASE"/>
    <property type="match status" value="1"/>
</dbReference>
<dbReference type="GO" id="GO:0005737">
    <property type="term" value="C:cytoplasm"/>
    <property type="evidence" value="ECO:0007669"/>
    <property type="project" value="TreeGrafter"/>
</dbReference>
<name>A0A4Y7Q7Q0_9AGAM</name>
<dbReference type="GO" id="GO:0004674">
    <property type="term" value="F:protein serine/threonine kinase activity"/>
    <property type="evidence" value="ECO:0007669"/>
    <property type="project" value="TreeGrafter"/>
</dbReference>
<dbReference type="VEuPathDB" id="FungiDB:BD410DRAFT_838932"/>
<organism evidence="2 3">
    <name type="scientific">Rickenella mellea</name>
    <dbReference type="NCBI Taxonomy" id="50990"/>
    <lineage>
        <taxon>Eukaryota</taxon>
        <taxon>Fungi</taxon>
        <taxon>Dikarya</taxon>
        <taxon>Basidiomycota</taxon>
        <taxon>Agaricomycotina</taxon>
        <taxon>Agaricomycetes</taxon>
        <taxon>Hymenochaetales</taxon>
        <taxon>Rickenellaceae</taxon>
        <taxon>Rickenella</taxon>
    </lineage>
</organism>
<dbReference type="Proteomes" id="UP000294933">
    <property type="component" value="Unassembled WGS sequence"/>
</dbReference>
<sequence length="381" mass="41217">MSTALPAHLKYFAALPFPIYNEKTLVSVSSEESFRDHESIETAEVQELVGPPYHIVGKVPHDCGPHGDILTAVRTDDHGNVVLKKLRVPHMDEDSARTSWALIELIFRLSQGFAHSNIGSILGLDKSGTLGTLPVLTLPLYVLGNVMQYTKDNISASKLALMTQACCGLAYLHSVILHHGNVTPPNILINDKGQAVLCDWGIGLALHPLWSPYNHVSTSWPRTAPEVIADFNSSSAADVFSFSLSVYEVFMGCLPHAKKPYGRGVVNMMKYGITLDKPMAINSAICFKNAPAAPQHCVYMTPHVAVIVNDLTVELSTNDPDTATWVSFLTHPCDASARPIVYKFSSAHLDSASSLVGHHPSLATASMAATFSNAPLTSHGR</sequence>
<dbReference type="OrthoDB" id="10261027at2759"/>
<dbReference type="AlphaFoldDB" id="A0A4Y7Q7Q0"/>
<accession>A0A4Y7Q7Q0</accession>
<gene>
    <name evidence="2" type="ORF">BD410DRAFT_838932</name>
</gene>
<reference evidence="2 3" key="1">
    <citation type="submission" date="2018-06" db="EMBL/GenBank/DDBJ databases">
        <title>A transcriptomic atlas of mushroom development highlights an independent origin of complex multicellularity.</title>
        <authorList>
            <consortium name="DOE Joint Genome Institute"/>
            <person name="Krizsan K."/>
            <person name="Almasi E."/>
            <person name="Merenyi Z."/>
            <person name="Sahu N."/>
            <person name="Viragh M."/>
            <person name="Koszo T."/>
            <person name="Mondo S."/>
            <person name="Kiss B."/>
            <person name="Balint B."/>
            <person name="Kues U."/>
            <person name="Barry K."/>
            <person name="Hegedus J.C."/>
            <person name="Henrissat B."/>
            <person name="Johnson J."/>
            <person name="Lipzen A."/>
            <person name="Ohm R."/>
            <person name="Nagy I."/>
            <person name="Pangilinan J."/>
            <person name="Yan J."/>
            <person name="Xiong Y."/>
            <person name="Grigoriev I.V."/>
            <person name="Hibbett D.S."/>
            <person name="Nagy L.G."/>
        </authorList>
    </citation>
    <scope>NUCLEOTIDE SEQUENCE [LARGE SCALE GENOMIC DNA]</scope>
    <source>
        <strain evidence="2 3">SZMC22713</strain>
    </source>
</reference>
<dbReference type="Pfam" id="PF07714">
    <property type="entry name" value="PK_Tyr_Ser-Thr"/>
    <property type="match status" value="1"/>
</dbReference>
<keyword evidence="2" id="KW-0808">Transferase</keyword>
<evidence type="ECO:0000259" key="1">
    <source>
        <dbReference type="PROSITE" id="PS50011"/>
    </source>
</evidence>
<dbReference type="SUPFAM" id="SSF56112">
    <property type="entry name" value="Protein kinase-like (PK-like)"/>
    <property type="match status" value="1"/>
</dbReference>
<dbReference type="InterPro" id="IPR000719">
    <property type="entry name" value="Prot_kinase_dom"/>
</dbReference>
<dbReference type="InterPro" id="IPR001245">
    <property type="entry name" value="Ser-Thr/Tyr_kinase_cat_dom"/>
</dbReference>
<dbReference type="InterPro" id="IPR053235">
    <property type="entry name" value="Ser_Thr_kinase"/>
</dbReference>
<keyword evidence="2" id="KW-0418">Kinase</keyword>
<dbReference type="PROSITE" id="PS50011">
    <property type="entry name" value="PROTEIN_KINASE_DOM"/>
    <property type="match status" value="1"/>
</dbReference>
<feature type="domain" description="Protein kinase" evidence="1">
    <location>
        <begin position="55"/>
        <end position="341"/>
    </location>
</feature>
<evidence type="ECO:0000313" key="2">
    <source>
        <dbReference type="EMBL" id="TDL23445.1"/>
    </source>
</evidence>
<dbReference type="GO" id="GO:0005524">
    <property type="term" value="F:ATP binding"/>
    <property type="evidence" value="ECO:0007669"/>
    <property type="project" value="InterPro"/>
</dbReference>
<evidence type="ECO:0000313" key="3">
    <source>
        <dbReference type="Proteomes" id="UP000294933"/>
    </source>
</evidence>
<dbReference type="STRING" id="50990.A0A4Y7Q7Q0"/>
<keyword evidence="3" id="KW-1185">Reference proteome</keyword>
<proteinExistence type="predicted"/>